<evidence type="ECO:0000256" key="10">
    <source>
        <dbReference type="ARBA" id="ARBA00023186"/>
    </source>
</evidence>
<evidence type="ECO:0000256" key="3">
    <source>
        <dbReference type="ARBA" id="ARBA00022475"/>
    </source>
</evidence>
<feature type="compositionally biased region" description="Low complexity" evidence="13">
    <location>
        <begin position="54"/>
        <end position="67"/>
    </location>
</feature>
<keyword evidence="10" id="KW-0143">Chaperone</keyword>
<sequence>MQARAKWVAVSVAAVLILGGAWLVQRGDADGGVRLLGGGGGHGPSDGWGLGTGDAPTPQAADTAPARTPDQVRNRLYKEGSFAGTEPSGEWCVTADKLLKPCKGLRGRFEYYILGLGEVTIAEIRGLVQDEARRDHGDKLAAEITDLFDKYWKIRTYDWKNQFVQSDRSTWMPVFEEQKSVRRQILGQAWAEAFFSDDEKHFLEYFAQLESGQPAAPDVGEPVPQMEAGKDPAAVRAERVSRYGEDAADRLEAVDKQWDDWERRLSAARTEWDRLKAANNLSDSQRQAEMQRYVDEHFQDKDKVRVKALLRY</sequence>
<dbReference type="OrthoDB" id="9151601at2"/>
<evidence type="ECO:0000256" key="13">
    <source>
        <dbReference type="SAM" id="MobiDB-lite"/>
    </source>
</evidence>
<name>A0A3R8T8C5_9BURK</name>
<evidence type="ECO:0000256" key="1">
    <source>
        <dbReference type="ARBA" id="ARBA00004383"/>
    </source>
</evidence>
<dbReference type="Proteomes" id="UP000269265">
    <property type="component" value="Unassembled WGS sequence"/>
</dbReference>
<evidence type="ECO:0000256" key="7">
    <source>
        <dbReference type="ARBA" id="ARBA00022989"/>
    </source>
</evidence>
<feature type="region of interest" description="Disordered" evidence="13">
    <location>
        <begin position="44"/>
        <end position="67"/>
    </location>
</feature>
<dbReference type="GO" id="GO:0016042">
    <property type="term" value="P:lipid catabolic process"/>
    <property type="evidence" value="ECO:0007669"/>
    <property type="project" value="UniProtKB-KW"/>
</dbReference>
<comment type="similarity">
    <text evidence="2">Belongs to the lipase chaperone family.</text>
</comment>
<evidence type="ECO:0000256" key="12">
    <source>
        <dbReference type="ARBA" id="ARBA00031542"/>
    </source>
</evidence>
<dbReference type="GO" id="GO:0005886">
    <property type="term" value="C:plasma membrane"/>
    <property type="evidence" value="ECO:0007669"/>
    <property type="project" value="UniProtKB-SubCell"/>
</dbReference>
<gene>
    <name evidence="14" type="ORF">EIP75_01905</name>
</gene>
<evidence type="ECO:0000256" key="11">
    <source>
        <dbReference type="ARBA" id="ARBA00030948"/>
    </source>
</evidence>
<evidence type="ECO:0000313" key="15">
    <source>
        <dbReference type="Proteomes" id="UP000269265"/>
    </source>
</evidence>
<keyword evidence="3" id="KW-1003">Cell membrane</keyword>
<evidence type="ECO:0000256" key="8">
    <source>
        <dbReference type="ARBA" id="ARBA00023098"/>
    </source>
</evidence>
<reference evidence="14 15" key="1">
    <citation type="submission" date="2018-12" db="EMBL/GenBank/DDBJ databases">
        <title>The whole draft genome of Aquabacterium sp. SJQ9.</title>
        <authorList>
            <person name="Sun L."/>
            <person name="Gao X."/>
            <person name="Chen W."/>
            <person name="Huang K."/>
        </authorList>
    </citation>
    <scope>NUCLEOTIDE SEQUENCE [LARGE SCALE GENOMIC DNA]</scope>
    <source>
        <strain evidence="14 15">SJQ9</strain>
    </source>
</reference>
<keyword evidence="7" id="KW-1133">Transmembrane helix</keyword>
<evidence type="ECO:0000256" key="9">
    <source>
        <dbReference type="ARBA" id="ARBA00023136"/>
    </source>
</evidence>
<dbReference type="AlphaFoldDB" id="A0A3R8T8C5"/>
<proteinExistence type="inferred from homology"/>
<accession>A0A3R8T8C5</accession>
<evidence type="ECO:0000313" key="14">
    <source>
        <dbReference type="EMBL" id="RRS06362.1"/>
    </source>
</evidence>
<keyword evidence="6" id="KW-0442">Lipid degradation</keyword>
<dbReference type="SUPFAM" id="SSF158855">
    <property type="entry name" value="Lipase chaperone-like"/>
    <property type="match status" value="1"/>
</dbReference>
<keyword evidence="4" id="KW-0997">Cell inner membrane</keyword>
<keyword evidence="15" id="KW-1185">Reference proteome</keyword>
<comment type="caution">
    <text evidence="14">The sequence shown here is derived from an EMBL/GenBank/DDBJ whole genome shotgun (WGS) entry which is preliminary data.</text>
</comment>
<evidence type="ECO:0000256" key="5">
    <source>
        <dbReference type="ARBA" id="ARBA00022692"/>
    </source>
</evidence>
<keyword evidence="9" id="KW-0472">Membrane</keyword>
<keyword evidence="5" id="KW-0812">Transmembrane</keyword>
<keyword evidence="8" id="KW-0443">Lipid metabolism</keyword>
<evidence type="ECO:0000256" key="2">
    <source>
        <dbReference type="ARBA" id="ARBA00010358"/>
    </source>
</evidence>
<organism evidence="14 15">
    <name type="scientific">Aquabacterium soli</name>
    <dbReference type="NCBI Taxonomy" id="2493092"/>
    <lineage>
        <taxon>Bacteria</taxon>
        <taxon>Pseudomonadati</taxon>
        <taxon>Pseudomonadota</taxon>
        <taxon>Betaproteobacteria</taxon>
        <taxon>Burkholderiales</taxon>
        <taxon>Aquabacterium</taxon>
    </lineage>
</organism>
<dbReference type="EMBL" id="RSED01000001">
    <property type="protein sequence ID" value="RRS06362.1"/>
    <property type="molecule type" value="Genomic_DNA"/>
</dbReference>
<comment type="subcellular location">
    <subcellularLocation>
        <location evidence="1">Cell inner membrane</location>
        <topology evidence="1">Single-pass membrane protein</topology>
        <orientation evidence="1">Periplasmic side</orientation>
    </subcellularLocation>
</comment>
<dbReference type="InterPro" id="IPR004961">
    <property type="entry name" value="Lipase_chaperone"/>
</dbReference>
<dbReference type="Pfam" id="PF03280">
    <property type="entry name" value="Lipase_chap"/>
    <property type="match status" value="1"/>
</dbReference>
<dbReference type="GO" id="GO:0006457">
    <property type="term" value="P:protein folding"/>
    <property type="evidence" value="ECO:0007669"/>
    <property type="project" value="InterPro"/>
</dbReference>
<dbReference type="GO" id="GO:0051082">
    <property type="term" value="F:unfolded protein binding"/>
    <property type="evidence" value="ECO:0007669"/>
    <property type="project" value="InterPro"/>
</dbReference>
<dbReference type="RefSeq" id="WP_125241504.1">
    <property type="nucleotide sequence ID" value="NZ_RSED01000001.1"/>
</dbReference>
<protein>
    <recommendedName>
        <fullName evidence="11">Lipase helper protein</fullName>
    </recommendedName>
    <alternativeName>
        <fullName evidence="12">Lipase modulator</fullName>
    </alternativeName>
</protein>
<evidence type="ECO:0000256" key="4">
    <source>
        <dbReference type="ARBA" id="ARBA00022519"/>
    </source>
</evidence>
<evidence type="ECO:0000256" key="6">
    <source>
        <dbReference type="ARBA" id="ARBA00022963"/>
    </source>
</evidence>